<dbReference type="SMART" id="SM00490">
    <property type="entry name" value="HELICc"/>
    <property type="match status" value="1"/>
</dbReference>
<dbReference type="InterPro" id="IPR003593">
    <property type="entry name" value="AAA+_ATPase"/>
</dbReference>
<feature type="compositionally biased region" description="Acidic residues" evidence="7">
    <location>
        <begin position="335"/>
        <end position="354"/>
    </location>
</feature>
<organism evidence="10 11">
    <name type="scientific">Candolleomyces aberdarensis</name>
    <dbReference type="NCBI Taxonomy" id="2316362"/>
    <lineage>
        <taxon>Eukaryota</taxon>
        <taxon>Fungi</taxon>
        <taxon>Dikarya</taxon>
        <taxon>Basidiomycota</taxon>
        <taxon>Agaricomycotina</taxon>
        <taxon>Agaricomycetes</taxon>
        <taxon>Agaricomycetidae</taxon>
        <taxon>Agaricales</taxon>
        <taxon>Agaricineae</taxon>
        <taxon>Psathyrellaceae</taxon>
        <taxon>Candolleomyces</taxon>
    </lineage>
</organism>
<evidence type="ECO:0000313" key="10">
    <source>
        <dbReference type="EMBL" id="RXW24508.1"/>
    </source>
</evidence>
<feature type="compositionally biased region" description="Basic residues" evidence="7">
    <location>
        <begin position="21"/>
        <end position="32"/>
    </location>
</feature>
<dbReference type="GO" id="GO:0005730">
    <property type="term" value="C:nucleolus"/>
    <property type="evidence" value="ECO:0007669"/>
    <property type="project" value="TreeGrafter"/>
</dbReference>
<keyword evidence="6" id="KW-0067">ATP-binding</keyword>
<feature type="domain" description="Helicase C-terminal" evidence="9">
    <location>
        <begin position="772"/>
        <end position="937"/>
    </location>
</feature>
<evidence type="ECO:0000256" key="4">
    <source>
        <dbReference type="ARBA" id="ARBA00022801"/>
    </source>
</evidence>
<feature type="compositionally biased region" description="Polar residues" evidence="7">
    <location>
        <begin position="206"/>
        <end position="223"/>
    </location>
</feature>
<name>A0A4V1Q565_9AGAR</name>
<dbReference type="GO" id="GO:0000462">
    <property type="term" value="P:maturation of SSU-rRNA from tricistronic rRNA transcript (SSU-rRNA, 5.8S rRNA, LSU-rRNA)"/>
    <property type="evidence" value="ECO:0007669"/>
    <property type="project" value="TreeGrafter"/>
</dbReference>
<gene>
    <name evidence="10" type="ORF">EST38_g1360</name>
</gene>
<dbReference type="Gene3D" id="3.40.50.300">
    <property type="entry name" value="P-loop containing nucleotide triphosphate hydrolases"/>
    <property type="match status" value="3"/>
</dbReference>
<dbReference type="FunFam" id="3.40.50.300:FF:003770">
    <property type="entry name" value="ATP-dependent RNA helicase DHR1, putative"/>
    <property type="match status" value="1"/>
</dbReference>
<dbReference type="InterPro" id="IPR048333">
    <property type="entry name" value="HA2_WH"/>
</dbReference>
<protein>
    <recommendedName>
        <fullName evidence="2">RNA helicase</fullName>
        <ecNumber evidence="2">3.6.4.13</ecNumber>
    </recommendedName>
</protein>
<evidence type="ECO:0000313" key="11">
    <source>
        <dbReference type="Proteomes" id="UP000290288"/>
    </source>
</evidence>
<dbReference type="OrthoDB" id="10253254at2759"/>
<dbReference type="InterPro" id="IPR027417">
    <property type="entry name" value="P-loop_NTPase"/>
</dbReference>
<dbReference type="PANTHER" id="PTHR18934:SF99">
    <property type="entry name" value="ATP-DEPENDENT RNA HELICASE DHX37-RELATED"/>
    <property type="match status" value="1"/>
</dbReference>
<dbReference type="Pfam" id="PF04408">
    <property type="entry name" value="WHD_HA2"/>
    <property type="match status" value="1"/>
</dbReference>
<evidence type="ECO:0000259" key="9">
    <source>
        <dbReference type="PROSITE" id="PS51194"/>
    </source>
</evidence>
<feature type="compositionally biased region" description="Basic and acidic residues" evidence="7">
    <location>
        <begin position="324"/>
        <end position="334"/>
    </location>
</feature>
<feature type="region of interest" description="Disordered" evidence="7">
    <location>
        <begin position="126"/>
        <end position="423"/>
    </location>
</feature>
<feature type="compositionally biased region" description="Acidic residues" evidence="7">
    <location>
        <begin position="177"/>
        <end position="191"/>
    </location>
</feature>
<dbReference type="GO" id="GO:0016787">
    <property type="term" value="F:hydrolase activity"/>
    <property type="evidence" value="ECO:0007669"/>
    <property type="project" value="UniProtKB-KW"/>
</dbReference>
<dbReference type="InterPro" id="IPR014001">
    <property type="entry name" value="Helicase_ATP-bd"/>
</dbReference>
<reference evidence="10 11" key="1">
    <citation type="submission" date="2019-01" db="EMBL/GenBank/DDBJ databases">
        <title>Draft genome sequence of Psathyrella aberdarensis IHI B618.</title>
        <authorList>
            <person name="Buettner E."/>
            <person name="Kellner H."/>
        </authorList>
    </citation>
    <scope>NUCLEOTIDE SEQUENCE [LARGE SCALE GENOMIC DNA]</scope>
    <source>
        <strain evidence="10 11">IHI B618</strain>
    </source>
</reference>
<dbReference type="InterPro" id="IPR011709">
    <property type="entry name" value="DEAD-box_helicase_OB_fold"/>
</dbReference>
<sequence>MPSNRSQALHNAKGRQSSGGQRKKGKVKKRKSHADGEGEGAAPIHGGDMQVDPNADILVPKSKEEKDKEKKAKLLKELQEQTEAKWTSKKKKRLEKYIEKKLKKEERVLIFEKLAKSQATLPSVLLQSSSTLGTGKALTHQELLERQEDKETRQVLEGRTGKKRKRHGGDLYSVYEAGEDGDGDDGEDDELLEKRELETGEDIQPNLPSSSVQPLAAANISTHQVKEDPPETRPSVGSALQRNPDGSIVQPKVRKRKKKASKKGWGITEAEDPEPQDSDTSFDSSDSDYDSPDEEFEDEEWSGIGEVSEGQDSSEDEGESDGTDAEREEGGRESDNDEGNEDSGSDSDEDEEDFPPPPKKKSLGFKDWATKQLNMAKGLAPSTATEEEQKAPDLLSQPPRKKAKLDPSEPREKRGPLGKNLELPSSSFAKHVLEGEKSATSISSFIRVVQVKRPPDVEDARLLLPIVTEEQPIMEAIMLNPVVIICGETGSGKTTQVPQFLYEAGFGTAGSENPGMIGITQPRRVAAMSMASRVAHELSLTSSKVSYQIRYDATVSPSTSIKFMTDGVLLRELATDFLLTKYSVIIIDEAHERSINTDILIGVLSRVIKLREERWREKHEGAKPLRLIIMSATLRVSDFAENKALFDKPPPVISVGARQHPVTVHFSRRTSPDYVNEAIKKASKIHARLPPGGILIFLTGQNEIVGVCKKLEARFGEKALEAKRQKRAALSAHMQMEKEDNEKQSANPSQVALEVEDIDFGASRRDENLADDVDDRMAEDDPEALDTDDEEGDALNEALGLEESDSPMHIVPLYSLLPSDKQMKVFEPPPSGSRLVVVATNVAETSLTIPGIRYVIDCGRVKERKYDTTSGVQSFQIGWTSKASAQQRAGRAGRTGPGHCYRLYSSALYENHFDQFSEPEILRTPIEGIVLQMKSMHIDTVINFPFPTPPDRLALQKAERTLVHLGALSSDARNAGMTVGNGKITELGRAMALFPLAPRFARMLVSGQQHECLPYVISIVSALSVGDPFLFEESLHEDKSDSESEDEDYDNSAKEAKRARRKAYFESQHLHSSLGKRTSDVFKMLSVVGAFEYSGGGHKFCAEHFVRLKVSNLFIFQEAPSSGVFQAMEEIHKLRAQIANIVRVNFPASDPREFAKLPPPTDFQLKVLRQLLAASFIDQVAIRQDRIGGTQSSGAQYANAKGIPYMAVGLAEEVYIHPSSVLVDASPPDFVVFHEIVRTGRPYMKGVTVVNPAWLAKLGRPLLCTFSKPIRNKDGVMMVIPRFGPQGWELPATKAEDAS</sequence>
<evidence type="ECO:0000256" key="3">
    <source>
        <dbReference type="ARBA" id="ARBA00022741"/>
    </source>
</evidence>
<dbReference type="PROSITE" id="PS00690">
    <property type="entry name" value="DEAH_ATP_HELICASE"/>
    <property type="match status" value="1"/>
</dbReference>
<feature type="region of interest" description="Disordered" evidence="7">
    <location>
        <begin position="730"/>
        <end position="791"/>
    </location>
</feature>
<evidence type="ECO:0000256" key="2">
    <source>
        <dbReference type="ARBA" id="ARBA00012552"/>
    </source>
</evidence>
<dbReference type="CDD" id="cd17982">
    <property type="entry name" value="DEXHc_DHX37"/>
    <property type="match status" value="1"/>
</dbReference>
<dbReference type="PROSITE" id="PS51192">
    <property type="entry name" value="HELICASE_ATP_BIND_1"/>
    <property type="match status" value="1"/>
</dbReference>
<evidence type="ECO:0000259" key="8">
    <source>
        <dbReference type="PROSITE" id="PS51192"/>
    </source>
</evidence>
<evidence type="ECO:0000256" key="6">
    <source>
        <dbReference type="ARBA" id="ARBA00022840"/>
    </source>
</evidence>
<feature type="compositionally biased region" description="Acidic residues" evidence="7">
    <location>
        <begin position="312"/>
        <end position="323"/>
    </location>
</feature>
<feature type="compositionally biased region" description="Basic residues" evidence="7">
    <location>
        <begin position="252"/>
        <end position="262"/>
    </location>
</feature>
<accession>A0A4V1Q565</accession>
<dbReference type="FunFam" id="3.40.50.300:FF:002693">
    <property type="entry name" value="Predicted protein"/>
    <property type="match status" value="1"/>
</dbReference>
<dbReference type="SUPFAM" id="SSF52540">
    <property type="entry name" value="P-loop containing nucleoside triphosphate hydrolases"/>
    <property type="match status" value="1"/>
</dbReference>
<feature type="domain" description="Helicase ATP-binding" evidence="8">
    <location>
        <begin position="474"/>
        <end position="652"/>
    </location>
</feature>
<evidence type="ECO:0000256" key="7">
    <source>
        <dbReference type="SAM" id="MobiDB-lite"/>
    </source>
</evidence>
<dbReference type="SMART" id="SM00847">
    <property type="entry name" value="HA2"/>
    <property type="match status" value="1"/>
</dbReference>
<keyword evidence="11" id="KW-1185">Reference proteome</keyword>
<dbReference type="Pfam" id="PF00270">
    <property type="entry name" value="DEAD"/>
    <property type="match status" value="1"/>
</dbReference>
<dbReference type="InterPro" id="IPR001650">
    <property type="entry name" value="Helicase_C-like"/>
</dbReference>
<dbReference type="GO" id="GO:0003724">
    <property type="term" value="F:RNA helicase activity"/>
    <property type="evidence" value="ECO:0007669"/>
    <property type="project" value="UniProtKB-EC"/>
</dbReference>
<keyword evidence="3" id="KW-0547">Nucleotide-binding</keyword>
<dbReference type="InterPro" id="IPR011545">
    <property type="entry name" value="DEAD/DEAH_box_helicase_dom"/>
</dbReference>
<dbReference type="Gene3D" id="1.20.120.1080">
    <property type="match status" value="1"/>
</dbReference>
<evidence type="ECO:0000256" key="5">
    <source>
        <dbReference type="ARBA" id="ARBA00022806"/>
    </source>
</evidence>
<dbReference type="Pfam" id="PF21010">
    <property type="entry name" value="HA2_C"/>
    <property type="match status" value="1"/>
</dbReference>
<dbReference type="InterPro" id="IPR007502">
    <property type="entry name" value="Helicase-assoc_dom"/>
</dbReference>
<dbReference type="CDD" id="cd18791">
    <property type="entry name" value="SF2_C_RHA"/>
    <property type="match status" value="1"/>
</dbReference>
<feature type="compositionally biased region" description="Acidic residues" evidence="7">
    <location>
        <begin position="285"/>
        <end position="301"/>
    </location>
</feature>
<dbReference type="PROSITE" id="PS51194">
    <property type="entry name" value="HELICASE_CTER"/>
    <property type="match status" value="1"/>
</dbReference>
<dbReference type="GO" id="GO:0003723">
    <property type="term" value="F:RNA binding"/>
    <property type="evidence" value="ECO:0007669"/>
    <property type="project" value="TreeGrafter"/>
</dbReference>
<dbReference type="EMBL" id="SDEE01000018">
    <property type="protein sequence ID" value="RXW24508.1"/>
    <property type="molecule type" value="Genomic_DNA"/>
</dbReference>
<comment type="caution">
    <text evidence="10">The sequence shown here is derived from an EMBL/GenBank/DDBJ whole genome shotgun (WGS) entry which is preliminary data.</text>
</comment>
<dbReference type="Proteomes" id="UP000290288">
    <property type="component" value="Unassembled WGS sequence"/>
</dbReference>
<feature type="compositionally biased region" description="Basic and acidic residues" evidence="7">
    <location>
        <begin position="142"/>
        <end position="160"/>
    </location>
</feature>
<dbReference type="InterPro" id="IPR002464">
    <property type="entry name" value="DNA/RNA_helicase_DEAH_CS"/>
</dbReference>
<dbReference type="SMART" id="SM00382">
    <property type="entry name" value="AAA"/>
    <property type="match status" value="1"/>
</dbReference>
<feature type="compositionally biased region" description="Basic and acidic residues" evidence="7">
    <location>
        <begin position="404"/>
        <end position="415"/>
    </location>
</feature>
<feature type="compositionally biased region" description="Basic and acidic residues" evidence="7">
    <location>
        <begin position="61"/>
        <end position="83"/>
    </location>
</feature>
<dbReference type="GO" id="GO:1990904">
    <property type="term" value="C:ribonucleoprotein complex"/>
    <property type="evidence" value="ECO:0007669"/>
    <property type="project" value="UniProtKB-ARBA"/>
</dbReference>
<evidence type="ECO:0000256" key="1">
    <source>
        <dbReference type="ARBA" id="ARBA00008792"/>
    </source>
</evidence>
<dbReference type="STRING" id="2316362.A0A4V1Q565"/>
<dbReference type="PANTHER" id="PTHR18934">
    <property type="entry name" value="ATP-DEPENDENT RNA HELICASE"/>
    <property type="match status" value="1"/>
</dbReference>
<dbReference type="Pfam" id="PF00271">
    <property type="entry name" value="Helicase_C"/>
    <property type="match status" value="1"/>
</dbReference>
<proteinExistence type="inferred from homology"/>
<dbReference type="SMART" id="SM00487">
    <property type="entry name" value="DEXDc"/>
    <property type="match status" value="1"/>
</dbReference>
<dbReference type="Pfam" id="PF07717">
    <property type="entry name" value="OB_NTP_bind"/>
    <property type="match status" value="1"/>
</dbReference>
<dbReference type="EC" id="3.6.4.13" evidence="2"/>
<keyword evidence="5" id="KW-0347">Helicase</keyword>
<feature type="compositionally biased region" description="Acidic residues" evidence="7">
    <location>
        <begin position="769"/>
        <end position="791"/>
    </location>
</feature>
<dbReference type="GO" id="GO:0005524">
    <property type="term" value="F:ATP binding"/>
    <property type="evidence" value="ECO:0007669"/>
    <property type="project" value="UniProtKB-KW"/>
</dbReference>
<comment type="similarity">
    <text evidence="1">Belongs to the DEAD box helicase family. DEAH subfamily.</text>
</comment>
<keyword evidence="4" id="KW-0378">Hydrolase</keyword>
<feature type="region of interest" description="Disordered" evidence="7">
    <location>
        <begin position="1"/>
        <end position="90"/>
    </location>
</feature>